<keyword evidence="3 10" id="KW-0812">Transmembrane</keyword>
<feature type="signal peptide" evidence="11">
    <location>
        <begin position="1"/>
        <end position="29"/>
    </location>
</feature>
<reference evidence="13 14" key="1">
    <citation type="submission" date="2024-01" db="EMBL/GenBank/DDBJ databases">
        <authorList>
            <person name="Alioto T."/>
            <person name="Alioto T."/>
            <person name="Gomez Garrido J."/>
        </authorList>
    </citation>
    <scope>NUCLEOTIDE SEQUENCE [LARGE SCALE GENOMIC DNA]</scope>
</reference>
<evidence type="ECO:0000259" key="12">
    <source>
        <dbReference type="Pfam" id="PF18707"/>
    </source>
</evidence>
<evidence type="ECO:0000256" key="10">
    <source>
        <dbReference type="SAM" id="Phobius"/>
    </source>
</evidence>
<dbReference type="PANTHER" id="PTHR23037:SF22">
    <property type="entry name" value="CYTOKINE RECEPTOR COMMON SUBUNIT BETA"/>
    <property type="match status" value="1"/>
</dbReference>
<evidence type="ECO:0000313" key="13">
    <source>
        <dbReference type="EMBL" id="CAK6977695.1"/>
    </source>
</evidence>
<keyword evidence="6 10" id="KW-0472">Membrane</keyword>
<proteinExistence type="inferred from homology"/>
<gene>
    <name evidence="13" type="ORF">FSCOSCO3_A035380</name>
</gene>
<dbReference type="GO" id="GO:0016064">
    <property type="term" value="P:immunoglobulin mediated immune response"/>
    <property type="evidence" value="ECO:0007669"/>
    <property type="project" value="TreeGrafter"/>
</dbReference>
<dbReference type="AlphaFoldDB" id="A0AAV1Q2P8"/>
<protein>
    <submittedName>
        <fullName evidence="13">Interleukin-2 receptor subunit beta</fullName>
    </submittedName>
</protein>
<dbReference type="InterPro" id="IPR040951">
    <property type="entry name" value="IL2RB_N1"/>
</dbReference>
<feature type="chain" id="PRO_5043740736" evidence="11">
    <location>
        <begin position="30"/>
        <end position="558"/>
    </location>
</feature>
<comment type="subcellular location">
    <subcellularLocation>
        <location evidence="1">Membrane</location>
        <topology evidence="1">Single-pass membrane protein</topology>
    </subcellularLocation>
</comment>
<name>A0AAV1Q2P8_SCOSC</name>
<evidence type="ECO:0000256" key="4">
    <source>
        <dbReference type="ARBA" id="ARBA00022729"/>
    </source>
</evidence>
<evidence type="ECO:0000313" key="14">
    <source>
        <dbReference type="Proteomes" id="UP001314229"/>
    </source>
</evidence>
<evidence type="ECO:0000256" key="8">
    <source>
        <dbReference type="ARBA" id="ARBA00023170"/>
    </source>
</evidence>
<evidence type="ECO:0000256" key="6">
    <source>
        <dbReference type="ARBA" id="ARBA00023136"/>
    </source>
</evidence>
<sequence>MSRIVVMVMEMLWSLYMLVVLFSVHAAHSHKDSQGLSCVNDLVNNVTCTWDGSLKDPGVDCWISGLKQTTIVTDDGRKTVTIIRSCKLKQYKDSPPGCSFVFEKNKFNTFESMPNISMECNGTLLDYLTKYKPVEHIQMQPPGAPNVNCTGNEISISWSLDSLTSQFLKSFDFQVQIKRNHQTWEVSTFSTPEQELQLQMQMKGVCLVRVRVMPFDRQHSHWSKWSPTTECQGTEREEPFPGHHSVSESWSGLRQFLIPSLVFIIIVLAVLYWICVSKILAREPVPNPSKYFHTLHSVHGGNLKTWLNPLSAPESFFTAQPCDEISAVKVGESWDVAPSTSPSSSALLHFRSYPSAGSDTSGVVDNSSSSVSSGFSNMGYFMSSSSSSSARTDPSSDYFTYKEDLRNSQNSHNLRLSLCPLLTTSQTYESLKREPHSPDSGFGIGEEEEEDKDDNSDVTGEEVSDDHQSAPFLILPLHLPSWMCPATIPPPPLHPPSLTQISSESQQVDVTVAAANGSYAAWPVAGAMYRSSSMPVEPCKTGYLTLKELQTTFSNKSI</sequence>
<dbReference type="InterPro" id="IPR036116">
    <property type="entry name" value="FN3_sf"/>
</dbReference>
<feature type="region of interest" description="Disordered" evidence="9">
    <location>
        <begin position="429"/>
        <end position="467"/>
    </location>
</feature>
<dbReference type="PANTHER" id="PTHR23037">
    <property type="entry name" value="CYTOKINE RECEPTOR"/>
    <property type="match status" value="1"/>
</dbReference>
<organism evidence="13 14">
    <name type="scientific">Scomber scombrus</name>
    <name type="common">Atlantic mackerel</name>
    <name type="synonym">Scomber vernalis</name>
    <dbReference type="NCBI Taxonomy" id="13677"/>
    <lineage>
        <taxon>Eukaryota</taxon>
        <taxon>Metazoa</taxon>
        <taxon>Chordata</taxon>
        <taxon>Craniata</taxon>
        <taxon>Vertebrata</taxon>
        <taxon>Euteleostomi</taxon>
        <taxon>Actinopterygii</taxon>
        <taxon>Neopterygii</taxon>
        <taxon>Teleostei</taxon>
        <taxon>Neoteleostei</taxon>
        <taxon>Acanthomorphata</taxon>
        <taxon>Pelagiaria</taxon>
        <taxon>Scombriformes</taxon>
        <taxon>Scombridae</taxon>
        <taxon>Scomber</taxon>
    </lineage>
</organism>
<dbReference type="Pfam" id="PF18707">
    <property type="entry name" value="IL2RB_N1"/>
    <property type="match status" value="1"/>
</dbReference>
<feature type="domain" description="Interleukin-2 receptor subunit beta N-terminal" evidence="12">
    <location>
        <begin position="35"/>
        <end position="120"/>
    </location>
</feature>
<feature type="transmembrane region" description="Helical" evidence="10">
    <location>
        <begin position="256"/>
        <end position="275"/>
    </location>
</feature>
<comment type="similarity">
    <text evidence="2">Belongs to the type I cytokine receptor family. Type 4 subfamily.</text>
</comment>
<evidence type="ECO:0000256" key="9">
    <source>
        <dbReference type="SAM" id="MobiDB-lite"/>
    </source>
</evidence>
<evidence type="ECO:0000256" key="11">
    <source>
        <dbReference type="SAM" id="SignalP"/>
    </source>
</evidence>
<keyword evidence="8 13" id="KW-0675">Receptor</keyword>
<accession>A0AAV1Q2P8</accession>
<evidence type="ECO:0000256" key="2">
    <source>
        <dbReference type="ARBA" id="ARBA00008280"/>
    </source>
</evidence>
<evidence type="ECO:0000256" key="3">
    <source>
        <dbReference type="ARBA" id="ARBA00022692"/>
    </source>
</evidence>
<dbReference type="EMBL" id="CAWUFR010000424">
    <property type="protein sequence ID" value="CAK6977695.1"/>
    <property type="molecule type" value="Genomic_DNA"/>
</dbReference>
<keyword evidence="4 11" id="KW-0732">Signal</keyword>
<keyword evidence="7" id="KW-1015">Disulfide bond</keyword>
<feature type="compositionally biased region" description="Acidic residues" evidence="9">
    <location>
        <begin position="445"/>
        <end position="464"/>
    </location>
</feature>
<dbReference type="GO" id="GO:0009897">
    <property type="term" value="C:external side of plasma membrane"/>
    <property type="evidence" value="ECO:0007669"/>
    <property type="project" value="TreeGrafter"/>
</dbReference>
<evidence type="ECO:0000256" key="5">
    <source>
        <dbReference type="ARBA" id="ARBA00022989"/>
    </source>
</evidence>
<keyword evidence="5 10" id="KW-1133">Transmembrane helix</keyword>
<dbReference type="InterPro" id="IPR013783">
    <property type="entry name" value="Ig-like_fold"/>
</dbReference>
<dbReference type="SUPFAM" id="SSF49265">
    <property type="entry name" value="Fibronectin type III"/>
    <property type="match status" value="1"/>
</dbReference>
<dbReference type="GO" id="GO:0004896">
    <property type="term" value="F:cytokine receptor activity"/>
    <property type="evidence" value="ECO:0007669"/>
    <property type="project" value="TreeGrafter"/>
</dbReference>
<comment type="caution">
    <text evidence="13">The sequence shown here is derived from an EMBL/GenBank/DDBJ whole genome shotgun (WGS) entry which is preliminary data.</text>
</comment>
<keyword evidence="14" id="KW-1185">Reference proteome</keyword>
<evidence type="ECO:0000256" key="7">
    <source>
        <dbReference type="ARBA" id="ARBA00023157"/>
    </source>
</evidence>
<evidence type="ECO:0000256" key="1">
    <source>
        <dbReference type="ARBA" id="ARBA00004167"/>
    </source>
</evidence>
<dbReference type="Proteomes" id="UP001314229">
    <property type="component" value="Unassembled WGS sequence"/>
</dbReference>
<dbReference type="Gene3D" id="2.60.40.10">
    <property type="entry name" value="Immunoglobulins"/>
    <property type="match status" value="2"/>
</dbReference>